<dbReference type="AlphaFoldDB" id="A0A318KQY3"/>
<proteinExistence type="predicted"/>
<dbReference type="Proteomes" id="UP000247612">
    <property type="component" value="Unassembled WGS sequence"/>
</dbReference>
<keyword evidence="2" id="KW-1185">Reference proteome</keyword>
<dbReference type="RefSeq" id="WP_022936860.1">
    <property type="nucleotide sequence ID" value="NZ_CABKRQ010000001.1"/>
</dbReference>
<evidence type="ECO:0000313" key="1">
    <source>
        <dbReference type="EMBL" id="PXX78115.1"/>
    </source>
</evidence>
<dbReference type="STRING" id="1034346.GCA_000313565_00556"/>
<dbReference type="EMBL" id="QJKH01000008">
    <property type="protein sequence ID" value="PXX78115.1"/>
    <property type="molecule type" value="Genomic_DNA"/>
</dbReference>
<gene>
    <name evidence="1" type="ORF">DES51_10841</name>
</gene>
<organism evidence="1 2">
    <name type="scientific">Dielma fastidiosa</name>
    <dbReference type="NCBI Taxonomy" id="1034346"/>
    <lineage>
        <taxon>Bacteria</taxon>
        <taxon>Bacillati</taxon>
        <taxon>Bacillota</taxon>
        <taxon>Erysipelotrichia</taxon>
        <taxon>Erysipelotrichales</taxon>
        <taxon>Erysipelotrichaceae</taxon>
        <taxon>Dielma</taxon>
    </lineage>
</organism>
<comment type="caution">
    <text evidence="1">The sequence shown here is derived from an EMBL/GenBank/DDBJ whole genome shotgun (WGS) entry which is preliminary data.</text>
</comment>
<accession>A0A318KQY3</accession>
<evidence type="ECO:0000313" key="2">
    <source>
        <dbReference type="Proteomes" id="UP000247612"/>
    </source>
</evidence>
<sequence>MKKKTMLAVLAVLFTVIIAAGLYDHYFAFKPDMHFVISENTEPKDFHLQIITLMLGTDENRPMPKDFEDNLIAFMDWNNAIITDLYEAYIQPIDIYAYGEIKDGKVIFRYAGTVTSQDGEKLDYKEEAAFDFGIIPELVGFE</sequence>
<reference evidence="1 2" key="1">
    <citation type="submission" date="2018-05" db="EMBL/GenBank/DDBJ databases">
        <title>Genomic Encyclopedia of Type Strains, Phase IV (KMG-IV): sequencing the most valuable type-strain genomes for metagenomic binning, comparative biology and taxonomic classification.</title>
        <authorList>
            <person name="Goeker M."/>
        </authorList>
    </citation>
    <scope>NUCLEOTIDE SEQUENCE [LARGE SCALE GENOMIC DNA]</scope>
    <source>
        <strain evidence="1 2">JC118</strain>
    </source>
</reference>
<name>A0A318KQY3_9FIRM</name>
<protein>
    <submittedName>
        <fullName evidence="1">Uncharacterized protein</fullName>
    </submittedName>
</protein>